<dbReference type="Pfam" id="PF13302">
    <property type="entry name" value="Acetyltransf_3"/>
    <property type="match status" value="1"/>
</dbReference>
<protein>
    <recommendedName>
        <fullName evidence="1">N-acetyltransferase domain-containing protein</fullName>
    </recommendedName>
</protein>
<evidence type="ECO:0000259" key="1">
    <source>
        <dbReference type="Pfam" id="PF13302"/>
    </source>
</evidence>
<dbReference type="SUPFAM" id="SSF55729">
    <property type="entry name" value="Acyl-CoA N-acyltransferases (Nat)"/>
    <property type="match status" value="1"/>
</dbReference>
<name>A0ABP7F9P2_9ACTN</name>
<sequence>MAQHATGRGLATAAVQELCRLSPAHHGLRTLRAAVAHDNAASQRVLSTSGFTPAAPASPADLGGRAGTWYRRALGTRP</sequence>
<accession>A0ABP7F9P2</accession>
<dbReference type="Proteomes" id="UP001499884">
    <property type="component" value="Unassembled WGS sequence"/>
</dbReference>
<keyword evidence="3" id="KW-1185">Reference proteome</keyword>
<dbReference type="EMBL" id="BAABEP010000020">
    <property type="protein sequence ID" value="GAA3733038.1"/>
    <property type="molecule type" value="Genomic_DNA"/>
</dbReference>
<proteinExistence type="predicted"/>
<comment type="caution">
    <text evidence="2">The sequence shown here is derived from an EMBL/GenBank/DDBJ whole genome shotgun (WGS) entry which is preliminary data.</text>
</comment>
<dbReference type="Gene3D" id="3.40.630.30">
    <property type="match status" value="1"/>
</dbReference>
<gene>
    <name evidence="2" type="ORF">GCM10023082_33080</name>
</gene>
<feature type="domain" description="N-acetyltransferase" evidence="1">
    <location>
        <begin position="3"/>
        <end position="52"/>
    </location>
</feature>
<organism evidence="2 3">
    <name type="scientific">Streptomyces tremellae</name>
    <dbReference type="NCBI Taxonomy" id="1124239"/>
    <lineage>
        <taxon>Bacteria</taxon>
        <taxon>Bacillati</taxon>
        <taxon>Actinomycetota</taxon>
        <taxon>Actinomycetes</taxon>
        <taxon>Kitasatosporales</taxon>
        <taxon>Streptomycetaceae</taxon>
        <taxon>Streptomyces</taxon>
    </lineage>
</organism>
<evidence type="ECO:0000313" key="3">
    <source>
        <dbReference type="Proteomes" id="UP001499884"/>
    </source>
</evidence>
<dbReference type="InterPro" id="IPR000182">
    <property type="entry name" value="GNAT_dom"/>
</dbReference>
<reference evidence="3" key="1">
    <citation type="journal article" date="2019" name="Int. J. Syst. Evol. Microbiol.">
        <title>The Global Catalogue of Microorganisms (GCM) 10K type strain sequencing project: providing services to taxonomists for standard genome sequencing and annotation.</title>
        <authorList>
            <consortium name="The Broad Institute Genomics Platform"/>
            <consortium name="The Broad Institute Genome Sequencing Center for Infectious Disease"/>
            <person name="Wu L."/>
            <person name="Ma J."/>
        </authorList>
    </citation>
    <scope>NUCLEOTIDE SEQUENCE [LARGE SCALE GENOMIC DNA]</scope>
    <source>
        <strain evidence="3">JCM 30846</strain>
    </source>
</reference>
<evidence type="ECO:0000313" key="2">
    <source>
        <dbReference type="EMBL" id="GAA3733038.1"/>
    </source>
</evidence>
<dbReference type="InterPro" id="IPR016181">
    <property type="entry name" value="Acyl_CoA_acyltransferase"/>
</dbReference>